<sequence length="180" mass="20359">MTVENMSSFSLDKTLEILRQTPATLLHLTGGLSDFWVTRNEGPDTWSVYDVVGHLIHGDKTDWLPRVHTILSASPEKQFVPFDRFAQFEASKGKTLRELLQEFQAVRQQNLTQLRALPITPGDLDKTGIHPTFGPVTLRQLLSTWAVHDLDHIAQIARVMAKQYQAETGPWIAFLKVLNS</sequence>
<dbReference type="Pfam" id="PF12867">
    <property type="entry name" value="DinB_2"/>
    <property type="match status" value="1"/>
</dbReference>
<dbReference type="SUPFAM" id="SSF109854">
    <property type="entry name" value="DinB/YfiT-like putative metalloenzymes"/>
    <property type="match status" value="1"/>
</dbReference>
<evidence type="ECO:0000313" key="2">
    <source>
        <dbReference type="EMBL" id="GAA4365758.1"/>
    </source>
</evidence>
<dbReference type="EMBL" id="BAABGZ010000074">
    <property type="protein sequence ID" value="GAA4365758.1"/>
    <property type="molecule type" value="Genomic_DNA"/>
</dbReference>
<gene>
    <name evidence="2" type="ORF">GCM10023185_36340</name>
</gene>
<protein>
    <recommendedName>
        <fullName evidence="1">DinB-like domain-containing protein</fullName>
    </recommendedName>
</protein>
<dbReference type="RefSeq" id="WP_345237542.1">
    <property type="nucleotide sequence ID" value="NZ_BAABGZ010000074.1"/>
</dbReference>
<dbReference type="Gene3D" id="1.20.120.450">
    <property type="entry name" value="dinb family like domain"/>
    <property type="match status" value="1"/>
</dbReference>
<name>A0ABP8IQJ8_9BACT</name>
<dbReference type="InterPro" id="IPR034660">
    <property type="entry name" value="DinB/YfiT-like"/>
</dbReference>
<comment type="caution">
    <text evidence="2">The sequence shown here is derived from an EMBL/GenBank/DDBJ whole genome shotgun (WGS) entry which is preliminary data.</text>
</comment>
<evidence type="ECO:0000259" key="1">
    <source>
        <dbReference type="Pfam" id="PF12867"/>
    </source>
</evidence>
<organism evidence="2 3">
    <name type="scientific">Hymenobacter saemangeumensis</name>
    <dbReference type="NCBI Taxonomy" id="1084522"/>
    <lineage>
        <taxon>Bacteria</taxon>
        <taxon>Pseudomonadati</taxon>
        <taxon>Bacteroidota</taxon>
        <taxon>Cytophagia</taxon>
        <taxon>Cytophagales</taxon>
        <taxon>Hymenobacteraceae</taxon>
        <taxon>Hymenobacter</taxon>
    </lineage>
</organism>
<reference evidence="3" key="1">
    <citation type="journal article" date="2019" name="Int. J. Syst. Evol. Microbiol.">
        <title>The Global Catalogue of Microorganisms (GCM) 10K type strain sequencing project: providing services to taxonomists for standard genome sequencing and annotation.</title>
        <authorList>
            <consortium name="The Broad Institute Genomics Platform"/>
            <consortium name="The Broad Institute Genome Sequencing Center for Infectious Disease"/>
            <person name="Wu L."/>
            <person name="Ma J."/>
        </authorList>
    </citation>
    <scope>NUCLEOTIDE SEQUENCE [LARGE SCALE GENOMIC DNA]</scope>
    <source>
        <strain evidence="3">JCM 17923</strain>
    </source>
</reference>
<evidence type="ECO:0000313" key="3">
    <source>
        <dbReference type="Proteomes" id="UP001501153"/>
    </source>
</evidence>
<feature type="domain" description="DinB-like" evidence="1">
    <location>
        <begin position="18"/>
        <end position="156"/>
    </location>
</feature>
<keyword evidence="3" id="KW-1185">Reference proteome</keyword>
<accession>A0ABP8IQJ8</accession>
<dbReference type="InterPro" id="IPR024775">
    <property type="entry name" value="DinB-like"/>
</dbReference>
<dbReference type="Proteomes" id="UP001501153">
    <property type="component" value="Unassembled WGS sequence"/>
</dbReference>
<proteinExistence type="predicted"/>